<keyword evidence="1" id="KW-0732">Signal</keyword>
<comment type="caution">
    <text evidence="3">The sequence shown here is derived from an EMBL/GenBank/DDBJ whole genome shotgun (WGS) entry which is preliminary data.</text>
</comment>
<proteinExistence type="predicted"/>
<keyword evidence="4" id="KW-1185">Reference proteome</keyword>
<dbReference type="Proteomes" id="UP000554342">
    <property type="component" value="Unassembled WGS sequence"/>
</dbReference>
<dbReference type="Gene3D" id="3.90.1720.10">
    <property type="entry name" value="endopeptidase domain like (from Nostoc punctiforme)"/>
    <property type="match status" value="1"/>
</dbReference>
<organism evidence="3 4">
    <name type="scientific">Stakelama sediminis</name>
    <dbReference type="NCBI Taxonomy" id="463200"/>
    <lineage>
        <taxon>Bacteria</taxon>
        <taxon>Pseudomonadati</taxon>
        <taxon>Pseudomonadota</taxon>
        <taxon>Alphaproteobacteria</taxon>
        <taxon>Sphingomonadales</taxon>
        <taxon>Sphingomonadaceae</taxon>
        <taxon>Stakelama</taxon>
    </lineage>
</organism>
<dbReference type="Pfam" id="PF05257">
    <property type="entry name" value="CHAP"/>
    <property type="match status" value="1"/>
</dbReference>
<reference evidence="3 4" key="1">
    <citation type="submission" date="2020-08" db="EMBL/GenBank/DDBJ databases">
        <title>Genomic Encyclopedia of Type Strains, Phase IV (KMG-IV): sequencing the most valuable type-strain genomes for metagenomic binning, comparative biology and taxonomic classification.</title>
        <authorList>
            <person name="Goeker M."/>
        </authorList>
    </citation>
    <scope>NUCLEOTIDE SEQUENCE [LARGE SCALE GENOMIC DNA]</scope>
    <source>
        <strain evidence="3 4">DSM 27203</strain>
    </source>
</reference>
<name>A0A840YZP2_9SPHN</name>
<accession>A0A840YZP2</accession>
<evidence type="ECO:0000313" key="4">
    <source>
        <dbReference type="Proteomes" id="UP000554342"/>
    </source>
</evidence>
<gene>
    <name evidence="3" type="ORF">FHR23_001897</name>
</gene>
<protein>
    <submittedName>
        <fullName evidence="3">Surface antigen</fullName>
    </submittedName>
</protein>
<dbReference type="InterPro" id="IPR007921">
    <property type="entry name" value="CHAP_dom"/>
</dbReference>
<feature type="signal peptide" evidence="1">
    <location>
        <begin position="1"/>
        <end position="23"/>
    </location>
</feature>
<dbReference type="InterPro" id="IPR038765">
    <property type="entry name" value="Papain-like_cys_pep_sf"/>
</dbReference>
<feature type="domain" description="Peptidase C51" evidence="2">
    <location>
        <begin position="8"/>
        <end position="133"/>
    </location>
</feature>
<dbReference type="RefSeq" id="WP_184003153.1">
    <property type="nucleotide sequence ID" value="NZ_BAABIF010000013.1"/>
</dbReference>
<dbReference type="SUPFAM" id="SSF54001">
    <property type="entry name" value="Cysteine proteinases"/>
    <property type="match status" value="1"/>
</dbReference>
<dbReference type="EMBL" id="JACIJI010000002">
    <property type="protein sequence ID" value="MBB5718974.1"/>
    <property type="molecule type" value="Genomic_DNA"/>
</dbReference>
<dbReference type="AlphaFoldDB" id="A0A840YZP2"/>
<feature type="chain" id="PRO_5032570213" evidence="1">
    <location>
        <begin position="24"/>
        <end position="186"/>
    </location>
</feature>
<evidence type="ECO:0000313" key="3">
    <source>
        <dbReference type="EMBL" id="MBB5718974.1"/>
    </source>
</evidence>
<evidence type="ECO:0000256" key="1">
    <source>
        <dbReference type="SAM" id="SignalP"/>
    </source>
</evidence>
<sequence length="186" mass="20407">MRSVVVSFFAAFILAVTAHPALAGNILDYQGQCVPFAREASGIEIHGDAWTWWGKAKGRYERGSLPAIGSVLVFAKSPQLPLGHVAVVSRIVDHRVLMVTHANWSRIDGERGHVERDVTLVDVSPDNDWSEVRVWYNSNDGLGATTYPIYGFIYGETVSGRDVHASPQITERHPDYVGSLIDAYGG</sequence>
<dbReference type="PROSITE" id="PS50911">
    <property type="entry name" value="CHAP"/>
    <property type="match status" value="1"/>
</dbReference>
<evidence type="ECO:0000259" key="2">
    <source>
        <dbReference type="PROSITE" id="PS50911"/>
    </source>
</evidence>